<evidence type="ECO:0000313" key="2">
    <source>
        <dbReference type="EMBL" id="MFC3884981.1"/>
    </source>
</evidence>
<sequence>FLRENQHRLELVFLPPYSPELNLVEGLWKWLKSDVIYNVFYSSVKEIRQNVQAFIRELNDTPEKVIDRLCVRL</sequence>
<dbReference type="Pfam" id="PF13358">
    <property type="entry name" value="DDE_3"/>
    <property type="match status" value="1"/>
</dbReference>
<dbReference type="InterPro" id="IPR036397">
    <property type="entry name" value="RNaseH_sf"/>
</dbReference>
<protein>
    <submittedName>
        <fullName evidence="2">Transposase</fullName>
    </submittedName>
</protein>
<dbReference type="InterPro" id="IPR038717">
    <property type="entry name" value="Tc1-like_DDE_dom"/>
</dbReference>
<comment type="caution">
    <text evidence="2">The sequence shown here is derived from an EMBL/GenBank/DDBJ whole genome shotgun (WGS) entry which is preliminary data.</text>
</comment>
<keyword evidence="3" id="KW-1185">Reference proteome</keyword>
<evidence type="ECO:0000313" key="3">
    <source>
        <dbReference type="Proteomes" id="UP001595752"/>
    </source>
</evidence>
<gene>
    <name evidence="2" type="ORF">ACFOU2_16495</name>
</gene>
<accession>A0ABV8B410</accession>
<name>A0ABV8B410_9BACI</name>
<feature type="non-terminal residue" evidence="2">
    <location>
        <position position="1"/>
    </location>
</feature>
<feature type="domain" description="Tc1-like transposase DDE" evidence="1">
    <location>
        <begin position="2"/>
        <end position="47"/>
    </location>
</feature>
<dbReference type="RefSeq" id="WP_377916946.1">
    <property type="nucleotide sequence ID" value="NZ_JBHRZT010000067.1"/>
</dbReference>
<evidence type="ECO:0000259" key="1">
    <source>
        <dbReference type="Pfam" id="PF13358"/>
    </source>
</evidence>
<dbReference type="Proteomes" id="UP001595752">
    <property type="component" value="Unassembled WGS sequence"/>
</dbReference>
<organism evidence="2 3">
    <name type="scientific">Bacillus songklensis</name>
    <dbReference type="NCBI Taxonomy" id="1069116"/>
    <lineage>
        <taxon>Bacteria</taxon>
        <taxon>Bacillati</taxon>
        <taxon>Bacillota</taxon>
        <taxon>Bacilli</taxon>
        <taxon>Bacillales</taxon>
        <taxon>Bacillaceae</taxon>
        <taxon>Bacillus</taxon>
    </lineage>
</organism>
<dbReference type="EMBL" id="JBHRZT010000067">
    <property type="protein sequence ID" value="MFC3884981.1"/>
    <property type="molecule type" value="Genomic_DNA"/>
</dbReference>
<reference evidence="3" key="1">
    <citation type="journal article" date="2019" name="Int. J. Syst. Evol. Microbiol.">
        <title>The Global Catalogue of Microorganisms (GCM) 10K type strain sequencing project: providing services to taxonomists for standard genome sequencing and annotation.</title>
        <authorList>
            <consortium name="The Broad Institute Genomics Platform"/>
            <consortium name="The Broad Institute Genome Sequencing Center for Infectious Disease"/>
            <person name="Wu L."/>
            <person name="Ma J."/>
        </authorList>
    </citation>
    <scope>NUCLEOTIDE SEQUENCE [LARGE SCALE GENOMIC DNA]</scope>
    <source>
        <strain evidence="3">CCUG 61889</strain>
    </source>
</reference>
<proteinExistence type="predicted"/>
<dbReference type="Gene3D" id="3.30.420.10">
    <property type="entry name" value="Ribonuclease H-like superfamily/Ribonuclease H"/>
    <property type="match status" value="1"/>
</dbReference>